<comment type="caution">
    <text evidence="2">The sequence shown here is derived from an EMBL/GenBank/DDBJ whole genome shotgun (WGS) entry which is preliminary data.</text>
</comment>
<reference evidence="2 3" key="1">
    <citation type="journal article" date="2020" name="Nature">
        <title>Six reference-quality genomes reveal evolution of bat adaptations.</title>
        <authorList>
            <person name="Jebb D."/>
            <person name="Huang Z."/>
            <person name="Pippel M."/>
            <person name="Hughes G.M."/>
            <person name="Lavrichenko K."/>
            <person name="Devanna P."/>
            <person name="Winkler S."/>
            <person name="Jermiin L.S."/>
            <person name="Skirmuntt E.C."/>
            <person name="Katzourakis A."/>
            <person name="Burkitt-Gray L."/>
            <person name="Ray D.A."/>
            <person name="Sullivan K.A.M."/>
            <person name="Roscito J.G."/>
            <person name="Kirilenko B.M."/>
            <person name="Davalos L.M."/>
            <person name="Corthals A.P."/>
            <person name="Power M.L."/>
            <person name="Jones G."/>
            <person name="Ransome R.D."/>
            <person name="Dechmann D.K.N."/>
            <person name="Locatelli A.G."/>
            <person name="Puechmaille S.J."/>
            <person name="Fedrigo O."/>
            <person name="Jarvis E.D."/>
            <person name="Hiller M."/>
            <person name="Vernes S.C."/>
            <person name="Myers E.W."/>
            <person name="Teeling E.C."/>
        </authorList>
    </citation>
    <scope>NUCLEOTIDE SEQUENCE [LARGE SCALE GENOMIC DNA]</scope>
    <source>
        <strain evidence="2">MPipKuh1</strain>
        <tissue evidence="2">Flight muscle</tissue>
    </source>
</reference>
<keyword evidence="3" id="KW-1185">Reference proteome</keyword>
<protein>
    <submittedName>
        <fullName evidence="2">Uncharacterized protein</fullName>
    </submittedName>
</protein>
<sequence length="132" mass="14732">MKREQRAERCFRNGVVSQGRGRTQEARGKAMRNPPEVGGFRTLSCFWLVCHETQKGSVWVFSPREKLCLPHNTRREGTVSPCTQGSRGPERRDVSQLTPLAGRTRDPGPRSSDSTCDLPTGPWLLLQGEGPL</sequence>
<feature type="region of interest" description="Disordered" evidence="1">
    <location>
        <begin position="73"/>
        <end position="132"/>
    </location>
</feature>
<evidence type="ECO:0000313" key="3">
    <source>
        <dbReference type="Proteomes" id="UP000558488"/>
    </source>
</evidence>
<proteinExistence type="predicted"/>
<dbReference type="AlphaFoldDB" id="A0A7J7VUT5"/>
<evidence type="ECO:0000256" key="1">
    <source>
        <dbReference type="SAM" id="MobiDB-lite"/>
    </source>
</evidence>
<dbReference type="EMBL" id="JACAGB010000013">
    <property type="protein sequence ID" value="KAF6328914.1"/>
    <property type="molecule type" value="Genomic_DNA"/>
</dbReference>
<gene>
    <name evidence="2" type="ORF">mPipKuh1_008256</name>
</gene>
<organism evidence="2 3">
    <name type="scientific">Pipistrellus kuhlii</name>
    <name type="common">Kuhl's pipistrelle</name>
    <dbReference type="NCBI Taxonomy" id="59472"/>
    <lineage>
        <taxon>Eukaryota</taxon>
        <taxon>Metazoa</taxon>
        <taxon>Chordata</taxon>
        <taxon>Craniata</taxon>
        <taxon>Vertebrata</taxon>
        <taxon>Euteleostomi</taxon>
        <taxon>Mammalia</taxon>
        <taxon>Eutheria</taxon>
        <taxon>Laurasiatheria</taxon>
        <taxon>Chiroptera</taxon>
        <taxon>Yangochiroptera</taxon>
        <taxon>Vespertilionidae</taxon>
        <taxon>Pipistrellus</taxon>
    </lineage>
</organism>
<name>A0A7J7VUT5_PIPKU</name>
<feature type="region of interest" description="Disordered" evidence="1">
    <location>
        <begin position="16"/>
        <end position="35"/>
    </location>
</feature>
<accession>A0A7J7VUT5</accession>
<evidence type="ECO:0000313" key="2">
    <source>
        <dbReference type="EMBL" id="KAF6328914.1"/>
    </source>
</evidence>
<dbReference type="Proteomes" id="UP000558488">
    <property type="component" value="Unassembled WGS sequence"/>
</dbReference>